<dbReference type="InterPro" id="IPR000182">
    <property type="entry name" value="GNAT_dom"/>
</dbReference>
<proteinExistence type="predicted"/>
<dbReference type="EMBL" id="KF740664">
    <property type="protein sequence ID" value="AHH01708.1"/>
    <property type="molecule type" value="Genomic_DNA"/>
</dbReference>
<dbReference type="GeneID" id="18266169"/>
<name>W5S4N4_9VIRU</name>
<reference evidence="2 3" key="1">
    <citation type="journal article" date="2014" name="Proc. Natl. Acad. Sci. U.S.A.">
        <title>Thirty-thousand-year-old distant relative of giant icosahedral DNA viruses with a pandoravirus morphology.</title>
        <authorList>
            <person name="Legendre M."/>
            <person name="Bartoli J."/>
            <person name="Shmakova L."/>
            <person name="Jeudy S."/>
            <person name="Labadie K."/>
            <person name="Adrait A."/>
            <person name="Lescot M."/>
            <person name="Poirot O."/>
            <person name="Bertaux L."/>
            <person name="Bruley C."/>
            <person name="Coute Y."/>
            <person name="Rivkina E."/>
            <person name="Abergel C."/>
            <person name="Claverie J.M."/>
        </authorList>
    </citation>
    <scope>NUCLEOTIDE SEQUENCE [LARGE SCALE GENOMIC DNA]</scope>
    <source>
        <strain evidence="2">P1084-T</strain>
    </source>
</reference>
<dbReference type="RefSeq" id="YP_009001043.1">
    <property type="nucleotide sequence ID" value="NC_023423.1"/>
</dbReference>
<dbReference type="Proteomes" id="UP000202176">
    <property type="component" value="Segment"/>
</dbReference>
<dbReference type="KEGG" id="vg:18266169"/>
<evidence type="ECO:0000313" key="2">
    <source>
        <dbReference type="EMBL" id="AHH01708.1"/>
    </source>
</evidence>
<evidence type="ECO:0000313" key="3">
    <source>
        <dbReference type="Proteomes" id="UP000202176"/>
    </source>
</evidence>
<dbReference type="GO" id="GO:0016747">
    <property type="term" value="F:acyltransferase activity, transferring groups other than amino-acyl groups"/>
    <property type="evidence" value="ECO:0007669"/>
    <property type="project" value="InterPro"/>
</dbReference>
<dbReference type="InterPro" id="IPR016181">
    <property type="entry name" value="Acyl_CoA_acyltransferase"/>
</dbReference>
<accession>W5S4N4</accession>
<dbReference type="PROSITE" id="PS51186">
    <property type="entry name" value="GNAT"/>
    <property type="match status" value="1"/>
</dbReference>
<keyword evidence="3" id="KW-1185">Reference proteome</keyword>
<dbReference type="Gene3D" id="3.40.630.30">
    <property type="match status" value="1"/>
</dbReference>
<sequence length="245" mass="28640">MEFLFFEGPTNVRELFPELVENSYLNYPEIVRENFVILNGERILVDFYKHVGWSAKEIAYTDSRREEILSRTSLSPSNPLSLPVQVEEVEKERIWRPVEELLEEDQWLALMVEDEVIVGFYFGEVFLDNLGRKYSTHSYLNIRPDYRGRGLCRPFAQFAYNNATRNLQVIYFCITVATSETAGVCRCYIRAALNLGYQTYGDFGEFYPEFEQIEVENCNSGKMKFLIFVTDGSPFDEEMEQSFSK</sequence>
<organism evidence="2 3">
    <name type="scientific">Pithovirus sibericum</name>
    <dbReference type="NCBI Taxonomy" id="1450746"/>
    <lineage>
        <taxon>Viruses</taxon>
        <taxon>Pithoviruses</taxon>
        <taxon>Orthopithovirinae</taxon>
        <taxon>Alphapithovirus</taxon>
        <taxon>Alphapithovirus sibericum</taxon>
    </lineage>
</organism>
<protein>
    <recommendedName>
        <fullName evidence="1">N-acetyltransferase domain-containing protein</fullName>
    </recommendedName>
</protein>
<feature type="domain" description="N-acetyltransferase" evidence="1">
    <location>
        <begin position="72"/>
        <end position="216"/>
    </location>
</feature>
<dbReference type="OrthoDB" id="34081at10239"/>
<evidence type="ECO:0000259" key="1">
    <source>
        <dbReference type="PROSITE" id="PS51186"/>
    </source>
</evidence>
<dbReference type="SUPFAM" id="SSF55729">
    <property type="entry name" value="Acyl-CoA N-acyltransferases (Nat)"/>
    <property type="match status" value="1"/>
</dbReference>
<gene>
    <name evidence="2" type="ORF">pv_141</name>
</gene>